<dbReference type="Proteomes" id="UP000476281">
    <property type="component" value="Unassembled WGS sequence"/>
</dbReference>
<proteinExistence type="predicted"/>
<dbReference type="EMBL" id="WBSZ01000350">
    <property type="protein sequence ID" value="KAB2519654.1"/>
    <property type="molecule type" value="Genomic_DNA"/>
</dbReference>
<name>A0A6L3XW97_9ENTR</name>
<sequence>MTFPVEKVRADFPVLTREVNGLPLAYLD</sequence>
<dbReference type="Gene3D" id="3.90.1150.10">
    <property type="entry name" value="Aspartate Aminotransferase, domain 1"/>
    <property type="match status" value="1"/>
</dbReference>
<protein>
    <submittedName>
        <fullName evidence="1">Cysteine desulfurase</fullName>
    </submittedName>
</protein>
<feature type="non-terminal residue" evidence="1">
    <location>
        <position position="28"/>
    </location>
</feature>
<comment type="caution">
    <text evidence="1">The sequence shown here is derived from an EMBL/GenBank/DDBJ whole genome shotgun (WGS) entry which is preliminary data.</text>
</comment>
<evidence type="ECO:0000313" key="2">
    <source>
        <dbReference type="Proteomes" id="UP000476281"/>
    </source>
</evidence>
<organism evidence="1 2">
    <name type="scientific">Enterobacter hormaechei</name>
    <dbReference type="NCBI Taxonomy" id="158836"/>
    <lineage>
        <taxon>Bacteria</taxon>
        <taxon>Pseudomonadati</taxon>
        <taxon>Pseudomonadota</taxon>
        <taxon>Gammaproteobacteria</taxon>
        <taxon>Enterobacterales</taxon>
        <taxon>Enterobacteriaceae</taxon>
        <taxon>Enterobacter</taxon>
        <taxon>Enterobacter cloacae complex</taxon>
    </lineage>
</organism>
<gene>
    <name evidence="1" type="ORF">F9C29_12245</name>
</gene>
<dbReference type="AlphaFoldDB" id="A0A6L3XW97"/>
<evidence type="ECO:0000313" key="1">
    <source>
        <dbReference type="EMBL" id="KAB2519654.1"/>
    </source>
</evidence>
<dbReference type="InterPro" id="IPR015422">
    <property type="entry name" value="PyrdxlP-dep_Trfase_small"/>
</dbReference>
<reference evidence="1 2" key="1">
    <citation type="submission" date="2019-09" db="EMBL/GenBank/DDBJ databases">
        <title>Reversal of blaTEM antimicrobial resistance by CRISPR-Cas9 in clinical E. coli and other Enterobacteriaceae strains.</title>
        <authorList>
            <person name="Tagliaferri T."/>
            <person name="Guimaraes N."/>
            <person name="Pereira M."/>
            <person name="Felicori L."/>
            <person name="Horz H.-P."/>
            <person name="Santos S."/>
            <person name="Mendes T."/>
        </authorList>
    </citation>
    <scope>NUCLEOTIDE SEQUENCE [LARGE SCALE GENOMIC DNA]</scope>
    <source>
        <strain evidence="1 2">E2_blaTEM_MG</strain>
    </source>
</reference>
<accession>A0A6L3XW97</accession>